<dbReference type="Gene3D" id="1.25.40.10">
    <property type="entry name" value="Tetratricopeptide repeat domain"/>
    <property type="match status" value="2"/>
</dbReference>
<dbReference type="PANTHER" id="PTHR46128">
    <property type="entry name" value="MITOCHONDRIAL GROUP I INTRON SPLICING FACTOR CCM1"/>
    <property type="match status" value="1"/>
</dbReference>
<accession>A0A9W8I6Q3</accession>
<reference evidence="3" key="1">
    <citation type="submission" date="2022-07" db="EMBL/GenBank/DDBJ databases">
        <title>Phylogenomic reconstructions and comparative analyses of Kickxellomycotina fungi.</title>
        <authorList>
            <person name="Reynolds N.K."/>
            <person name="Stajich J.E."/>
            <person name="Barry K."/>
            <person name="Grigoriev I.V."/>
            <person name="Crous P."/>
            <person name="Smith M.E."/>
        </authorList>
    </citation>
    <scope>NUCLEOTIDE SEQUENCE</scope>
    <source>
        <strain evidence="3">NRRL 1566</strain>
    </source>
</reference>
<dbReference type="PROSITE" id="PS51375">
    <property type="entry name" value="PPR"/>
    <property type="match status" value="1"/>
</dbReference>
<dbReference type="EMBL" id="JANBUW010000383">
    <property type="protein sequence ID" value="KAJ2847109.1"/>
    <property type="molecule type" value="Genomic_DNA"/>
</dbReference>
<keyword evidence="4" id="KW-1185">Reference proteome</keyword>
<protein>
    <recommendedName>
        <fullName evidence="5">Pentatricopeptide repeat-containing protein</fullName>
    </recommendedName>
</protein>
<feature type="repeat" description="PPR" evidence="2">
    <location>
        <begin position="222"/>
        <end position="256"/>
    </location>
</feature>
<evidence type="ECO:0008006" key="5">
    <source>
        <dbReference type="Google" id="ProtNLM"/>
    </source>
</evidence>
<proteinExistence type="inferred from homology"/>
<dbReference type="InterPro" id="IPR002885">
    <property type="entry name" value="PPR_rpt"/>
</dbReference>
<gene>
    <name evidence="3" type="ORF">IWW36_004014</name>
</gene>
<comment type="similarity">
    <text evidence="1">Belongs to the PPR family. P subfamily.</text>
</comment>
<sequence length="609" mass="70127">MLYKGKSPLSRPQGVIYRRGHKQPAIIRSRTYIDELTEEQQLARELALAHILMLKVKSEIAQGRHRGSAKFKQQSGWASNGDSRAVRVALITQAFHWQCPGLLLNLLLDWHNHVPLISRQFMDKICQRYFDTPEKLIQMAQRSQAIYKSLACQRTKFVDCLWNAQNLNAGVNILYRLVDSPEPPISLISSLAIRLMHMANEFGLAWTAHSVFNKCKTWLKQSPVAYSILLHPLAKSHDTWAILSLIQQMQQNGVVPDSYILTDIIGSMCRSGKLDQAKHLLSILSGQLTTGTKPSLWSLINSNIWLWVYGQSTGYNGKWIPWQPTLATHQLMIKALGRAGMIDQLIKYYELLTNDKHKARLANMVDGYIAQYSESARQKHGLGRVDNSKIDLQRIIKLAQTSGQRNSIIYNLVLKRYALEGDIYSILHHMEQFPQLNGIQAWTSLIQCMPFRLRFIFHLHDSLASRKIYFTADTFSMLIRRAVDMEDLKSILRIIEFMKTHTTVRFNVRMLMDVLTLDVPFNIKCEQVRHWLENAPSVDKEKIEPCHAVIQPNQALVTKLIDLAKSPKDLKPLRDILHDLELYLTPKHLDRLRAIGVDPEMQREIKSWY</sequence>
<organism evidence="3 4">
    <name type="scientific">Coemansia brasiliensis</name>
    <dbReference type="NCBI Taxonomy" id="2650707"/>
    <lineage>
        <taxon>Eukaryota</taxon>
        <taxon>Fungi</taxon>
        <taxon>Fungi incertae sedis</taxon>
        <taxon>Zoopagomycota</taxon>
        <taxon>Kickxellomycotina</taxon>
        <taxon>Kickxellomycetes</taxon>
        <taxon>Kickxellales</taxon>
        <taxon>Kickxellaceae</taxon>
        <taxon>Coemansia</taxon>
    </lineage>
</organism>
<evidence type="ECO:0000256" key="2">
    <source>
        <dbReference type="PROSITE-ProRule" id="PRU00708"/>
    </source>
</evidence>
<dbReference type="OrthoDB" id="185373at2759"/>
<name>A0A9W8I6Q3_9FUNG</name>
<dbReference type="Proteomes" id="UP001139887">
    <property type="component" value="Unassembled WGS sequence"/>
</dbReference>
<dbReference type="PANTHER" id="PTHR46128:SF329">
    <property type="entry name" value="MITOCHONDRIAL GROUP I INTRON SPLICING FACTOR DMR1"/>
    <property type="match status" value="1"/>
</dbReference>
<evidence type="ECO:0000256" key="1">
    <source>
        <dbReference type="ARBA" id="ARBA00007626"/>
    </source>
</evidence>
<evidence type="ECO:0000313" key="3">
    <source>
        <dbReference type="EMBL" id="KAJ2847109.1"/>
    </source>
</evidence>
<dbReference type="InterPro" id="IPR011990">
    <property type="entry name" value="TPR-like_helical_dom_sf"/>
</dbReference>
<dbReference type="InterPro" id="IPR050872">
    <property type="entry name" value="PPR_P_subfamily"/>
</dbReference>
<dbReference type="AlphaFoldDB" id="A0A9W8I6Q3"/>
<comment type="caution">
    <text evidence="3">The sequence shown here is derived from an EMBL/GenBank/DDBJ whole genome shotgun (WGS) entry which is preliminary data.</text>
</comment>
<evidence type="ECO:0000313" key="4">
    <source>
        <dbReference type="Proteomes" id="UP001139887"/>
    </source>
</evidence>